<evidence type="ECO:0000256" key="1">
    <source>
        <dbReference type="ARBA" id="ARBA00022741"/>
    </source>
</evidence>
<dbReference type="GO" id="GO:0005524">
    <property type="term" value="F:ATP binding"/>
    <property type="evidence" value="ECO:0007669"/>
    <property type="project" value="UniProtKB-UniRule"/>
</dbReference>
<dbReference type="SUPFAM" id="SSF52540">
    <property type="entry name" value="P-loop containing nucleoside triphosphate hydrolases"/>
    <property type="match status" value="1"/>
</dbReference>
<dbReference type="PANTHER" id="PTHR11070">
    <property type="entry name" value="UVRD / RECB / PCRA DNA HELICASE FAMILY MEMBER"/>
    <property type="match status" value="1"/>
</dbReference>
<dbReference type="InterPro" id="IPR013986">
    <property type="entry name" value="DExx_box_DNA_helicase_dom_sf"/>
</dbReference>
<dbReference type="GO" id="GO:0043138">
    <property type="term" value="F:3'-5' DNA helicase activity"/>
    <property type="evidence" value="ECO:0007669"/>
    <property type="project" value="TreeGrafter"/>
</dbReference>
<feature type="domain" description="UvrD-like helicase ATP-binding" evidence="6">
    <location>
        <begin position="1"/>
        <end position="137"/>
    </location>
</feature>
<dbReference type="Gene3D" id="1.10.10.160">
    <property type="match status" value="1"/>
</dbReference>
<dbReference type="EMBL" id="AFCS01001218">
    <property type="protein sequence ID" value="EHC73088.1"/>
    <property type="molecule type" value="Genomic_DNA"/>
</dbReference>
<organism evidence="7 8">
    <name type="scientific">Salmonella enterica subsp. enterica serovar Montevideo str. S5-403</name>
    <dbReference type="NCBI Taxonomy" id="913242"/>
    <lineage>
        <taxon>Bacteria</taxon>
        <taxon>Pseudomonadati</taxon>
        <taxon>Pseudomonadota</taxon>
        <taxon>Gammaproteobacteria</taxon>
        <taxon>Enterobacterales</taxon>
        <taxon>Enterobacteriaceae</taxon>
        <taxon>Salmonella</taxon>
    </lineage>
</organism>
<feature type="non-terminal residue" evidence="7">
    <location>
        <position position="137"/>
    </location>
</feature>
<evidence type="ECO:0000256" key="3">
    <source>
        <dbReference type="ARBA" id="ARBA00022806"/>
    </source>
</evidence>
<sequence>MRLNPGQQHAVEFVTGPCLVLAGAGSGKTRVITNKIAHLIRGCGYQARHIAAVTFTNKAAREMKERVGQTLGRKEARGLMISTFHTLGLDIIKREYAALGMKSNFSLFDDTDQVALLKELTEGLIEDDKVLLHTSRT</sequence>
<dbReference type="InterPro" id="IPR027417">
    <property type="entry name" value="P-loop_NTPase"/>
</dbReference>
<dbReference type="PROSITE" id="PS51198">
    <property type="entry name" value="UVRD_HELICASE_ATP_BIND"/>
    <property type="match status" value="1"/>
</dbReference>
<proteinExistence type="predicted"/>
<keyword evidence="1 5" id="KW-0547">Nucleotide-binding</keyword>
<dbReference type="Pfam" id="PF00580">
    <property type="entry name" value="UvrD-helicase"/>
    <property type="match status" value="1"/>
</dbReference>
<dbReference type="AlphaFoldDB" id="G5QAJ0"/>
<keyword evidence="4 5" id="KW-0067">ATP-binding</keyword>
<reference evidence="7 8" key="1">
    <citation type="journal article" date="2011" name="BMC Genomics">
        <title>Genome sequencing reveals diversification of virulence factor content and possible host adaptation in distinct subpopulations of Salmonella enterica.</title>
        <authorList>
            <person name="den Bakker H.C."/>
            <person name="Moreno Switt A.I."/>
            <person name="Govoni G."/>
            <person name="Cummings C.A."/>
            <person name="Ranieri M.L."/>
            <person name="Degoricija L."/>
            <person name="Hoelzer K."/>
            <person name="Rodriguez-Rivera L.D."/>
            <person name="Brown S."/>
            <person name="Bolchacova E."/>
            <person name="Furtado M.R."/>
            <person name="Wiedmann M."/>
        </authorList>
    </citation>
    <scope>NUCLEOTIDE SEQUENCE [LARGE SCALE GENOMIC DNA]</scope>
    <source>
        <strain evidence="7 8">S5-403</strain>
    </source>
</reference>
<dbReference type="CDD" id="cd17932">
    <property type="entry name" value="DEXQc_UvrD"/>
    <property type="match status" value="1"/>
</dbReference>
<feature type="binding site" evidence="5">
    <location>
        <begin position="22"/>
        <end position="29"/>
    </location>
    <ligand>
        <name>ATP</name>
        <dbReference type="ChEBI" id="CHEBI:30616"/>
    </ligand>
</feature>
<evidence type="ECO:0000313" key="7">
    <source>
        <dbReference type="EMBL" id="EHC73088.1"/>
    </source>
</evidence>
<dbReference type="Proteomes" id="UP000003221">
    <property type="component" value="Unassembled WGS sequence"/>
</dbReference>
<evidence type="ECO:0000313" key="8">
    <source>
        <dbReference type="Proteomes" id="UP000003221"/>
    </source>
</evidence>
<accession>G5QAJ0</accession>
<dbReference type="GO" id="GO:0003677">
    <property type="term" value="F:DNA binding"/>
    <property type="evidence" value="ECO:0007669"/>
    <property type="project" value="InterPro"/>
</dbReference>
<dbReference type="GO" id="GO:0005829">
    <property type="term" value="C:cytosol"/>
    <property type="evidence" value="ECO:0007669"/>
    <property type="project" value="TreeGrafter"/>
</dbReference>
<gene>
    <name evidence="7" type="ORF">LTSEMON_5497</name>
</gene>
<keyword evidence="3 5" id="KW-0347">Helicase</keyword>
<dbReference type="PANTHER" id="PTHR11070:SF64">
    <property type="entry name" value="ATP-DEPENDENT DNA HELICASE REP"/>
    <property type="match status" value="1"/>
</dbReference>
<dbReference type="GO" id="GO:0000725">
    <property type="term" value="P:recombinational repair"/>
    <property type="evidence" value="ECO:0007669"/>
    <property type="project" value="TreeGrafter"/>
</dbReference>
<evidence type="ECO:0000259" key="6">
    <source>
        <dbReference type="PROSITE" id="PS51198"/>
    </source>
</evidence>
<dbReference type="Gene3D" id="3.40.50.300">
    <property type="entry name" value="P-loop containing nucleotide triphosphate hydrolases"/>
    <property type="match status" value="1"/>
</dbReference>
<protein>
    <submittedName>
        <fullName evidence="7">ATP-dependent DNA helicase Rep</fullName>
    </submittedName>
</protein>
<dbReference type="InterPro" id="IPR000212">
    <property type="entry name" value="DNA_helicase_UvrD/REP"/>
</dbReference>
<name>G5QAJ0_SALMO</name>
<comment type="caution">
    <text evidence="7">The sequence shown here is derived from an EMBL/GenBank/DDBJ whole genome shotgun (WGS) entry which is preliminary data.</text>
</comment>
<dbReference type="InterPro" id="IPR014016">
    <property type="entry name" value="UvrD-like_ATP-bd"/>
</dbReference>
<dbReference type="GO" id="GO:0016787">
    <property type="term" value="F:hydrolase activity"/>
    <property type="evidence" value="ECO:0007669"/>
    <property type="project" value="UniProtKB-UniRule"/>
</dbReference>
<evidence type="ECO:0000256" key="4">
    <source>
        <dbReference type="ARBA" id="ARBA00022840"/>
    </source>
</evidence>
<evidence type="ECO:0000256" key="5">
    <source>
        <dbReference type="PROSITE-ProRule" id="PRU00560"/>
    </source>
</evidence>
<evidence type="ECO:0000256" key="2">
    <source>
        <dbReference type="ARBA" id="ARBA00022801"/>
    </source>
</evidence>
<keyword evidence="2 5" id="KW-0378">Hydrolase</keyword>